<gene>
    <name evidence="1" type="ORF">PROFUN_07281</name>
</gene>
<proteinExistence type="predicted"/>
<dbReference type="EMBL" id="MDYQ01000052">
    <property type="protein sequence ID" value="PRP84993.1"/>
    <property type="molecule type" value="Genomic_DNA"/>
</dbReference>
<dbReference type="InParanoid" id="A0A2P6NM28"/>
<dbReference type="SUPFAM" id="SSF56300">
    <property type="entry name" value="Metallo-dependent phosphatases"/>
    <property type="match status" value="1"/>
</dbReference>
<evidence type="ECO:0000313" key="2">
    <source>
        <dbReference type="Proteomes" id="UP000241769"/>
    </source>
</evidence>
<dbReference type="Gene3D" id="3.60.21.10">
    <property type="match status" value="1"/>
</dbReference>
<reference evidence="1 2" key="1">
    <citation type="journal article" date="2018" name="Genome Biol. Evol.">
        <title>Multiple Roots of Fruiting Body Formation in Amoebozoa.</title>
        <authorList>
            <person name="Hillmann F."/>
            <person name="Forbes G."/>
            <person name="Novohradska S."/>
            <person name="Ferling I."/>
            <person name="Riege K."/>
            <person name="Groth M."/>
            <person name="Westermann M."/>
            <person name="Marz M."/>
            <person name="Spaller T."/>
            <person name="Winckler T."/>
            <person name="Schaap P."/>
            <person name="Glockner G."/>
        </authorList>
    </citation>
    <scope>NUCLEOTIDE SEQUENCE [LARGE SCALE GENOMIC DNA]</scope>
    <source>
        <strain evidence="1 2">Jena</strain>
    </source>
</reference>
<evidence type="ECO:0000313" key="1">
    <source>
        <dbReference type="EMBL" id="PRP84993.1"/>
    </source>
</evidence>
<dbReference type="Proteomes" id="UP000241769">
    <property type="component" value="Unassembled WGS sequence"/>
</dbReference>
<dbReference type="InterPro" id="IPR029052">
    <property type="entry name" value="Metallo-depent_PP-like"/>
</dbReference>
<protein>
    <submittedName>
        <fullName evidence="1">Putative calcineurin-like phosphoesterase</fullName>
    </submittedName>
</protein>
<sequence length="281" mass="32386">MSQTIWEQTSRTTSNSQRHTELISISKTYLLTRYLTVTFSYTQGILLAILHFSIKLKISIGGWGDSSVHIFDLILSSTLPHRYRIVIGGNHDKIISHTRTPEETRKRYLSNCTHYLQDTSVDVEGLKVYGAPWHAYRPFWYLSNNFGKVETITPSALEPKEKVGNEDIESKWNAIPSDTDILITHVPPIGVRDKNHKNKPIGSRHLLATDLLRVKPRVHVFGHNHDGFGSSHFKSEDNDKLLHSIQKFYQLEEEEKKAFEIYFINAAQPAVMKPIVFDYYY</sequence>
<accession>A0A2P6NM28</accession>
<dbReference type="OrthoDB" id="630188at2759"/>
<comment type="caution">
    <text evidence="1">The sequence shown here is derived from an EMBL/GenBank/DDBJ whole genome shotgun (WGS) entry which is preliminary data.</text>
</comment>
<organism evidence="1 2">
    <name type="scientific">Planoprotostelium fungivorum</name>
    <dbReference type="NCBI Taxonomy" id="1890364"/>
    <lineage>
        <taxon>Eukaryota</taxon>
        <taxon>Amoebozoa</taxon>
        <taxon>Evosea</taxon>
        <taxon>Variosea</taxon>
        <taxon>Cavosteliida</taxon>
        <taxon>Cavosteliaceae</taxon>
        <taxon>Planoprotostelium</taxon>
    </lineage>
</organism>
<keyword evidence="2" id="KW-1185">Reference proteome</keyword>
<dbReference type="PANTHER" id="PTHR12905:SF0">
    <property type="entry name" value="CALCINEURIN-LIKE PHOSPHOESTERASE DOMAIN-CONTAINING PROTEIN"/>
    <property type="match status" value="1"/>
</dbReference>
<dbReference type="AlphaFoldDB" id="A0A2P6NM28"/>
<dbReference type="InterPro" id="IPR051693">
    <property type="entry name" value="UPF0046_metallophosphoest"/>
</dbReference>
<name>A0A2P6NM28_9EUKA</name>
<dbReference type="PANTHER" id="PTHR12905">
    <property type="entry name" value="METALLOPHOSPHOESTERASE"/>
    <property type="match status" value="1"/>
</dbReference>